<keyword evidence="2" id="KW-1185">Reference proteome</keyword>
<gene>
    <name evidence="1" type="ORF">ACFQ1S_09590</name>
</gene>
<protein>
    <submittedName>
        <fullName evidence="1">Helix-turn-helix domain-containing protein</fullName>
    </submittedName>
</protein>
<organism evidence="1 2">
    <name type="scientific">Kibdelosporangium lantanae</name>
    <dbReference type="NCBI Taxonomy" id="1497396"/>
    <lineage>
        <taxon>Bacteria</taxon>
        <taxon>Bacillati</taxon>
        <taxon>Actinomycetota</taxon>
        <taxon>Actinomycetes</taxon>
        <taxon>Pseudonocardiales</taxon>
        <taxon>Pseudonocardiaceae</taxon>
        <taxon>Kibdelosporangium</taxon>
    </lineage>
</organism>
<dbReference type="InterPro" id="IPR010982">
    <property type="entry name" value="Lambda_DNA-bd_dom_sf"/>
</dbReference>
<evidence type="ECO:0000313" key="1">
    <source>
        <dbReference type="EMBL" id="MFD1045794.1"/>
    </source>
</evidence>
<dbReference type="EMBL" id="JBHTIS010000414">
    <property type="protein sequence ID" value="MFD1045794.1"/>
    <property type="molecule type" value="Genomic_DNA"/>
</dbReference>
<accession>A0ABW3M884</accession>
<evidence type="ECO:0000313" key="2">
    <source>
        <dbReference type="Proteomes" id="UP001597045"/>
    </source>
</evidence>
<comment type="caution">
    <text evidence="1">The sequence shown here is derived from an EMBL/GenBank/DDBJ whole genome shotgun (WGS) entry which is preliminary data.</text>
</comment>
<dbReference type="SUPFAM" id="SSF47413">
    <property type="entry name" value="lambda repressor-like DNA-binding domains"/>
    <property type="match status" value="1"/>
</dbReference>
<dbReference type="Proteomes" id="UP001597045">
    <property type="component" value="Unassembled WGS sequence"/>
</dbReference>
<reference evidence="2" key="1">
    <citation type="journal article" date="2019" name="Int. J. Syst. Evol. Microbiol.">
        <title>The Global Catalogue of Microorganisms (GCM) 10K type strain sequencing project: providing services to taxonomists for standard genome sequencing and annotation.</title>
        <authorList>
            <consortium name="The Broad Institute Genomics Platform"/>
            <consortium name="The Broad Institute Genome Sequencing Center for Infectious Disease"/>
            <person name="Wu L."/>
            <person name="Ma J."/>
        </authorList>
    </citation>
    <scope>NUCLEOTIDE SEQUENCE [LARGE SCALE GENOMIC DNA]</scope>
    <source>
        <strain evidence="2">JCM 31486</strain>
    </source>
</reference>
<feature type="non-terminal residue" evidence="1">
    <location>
        <position position="182"/>
    </location>
</feature>
<name>A0ABW3M884_9PSEU</name>
<proteinExistence type="predicted"/>
<sequence length="182" mass="20003">MTGAASHRRWRVATSELALPLQALMPDGFFRRPAIRAALGALDFRVVFQEVIKETGLTTRDLAVMTGYSDDKIYRVVRGEDRISKLPAVLSVAHGLGIDGTLFGFEVTPPHDAQIEADLHADVIADIQADAAGRAGAFLAETRQRRWIDEQDITHITDATARLRNQNYRRGGVDHAQAMAAL</sequence>